<dbReference type="EMBL" id="AP021888">
    <property type="protein sequence ID" value="BBP42926.1"/>
    <property type="molecule type" value="Genomic_DNA"/>
</dbReference>
<dbReference type="NCBIfam" id="TIGR01981">
    <property type="entry name" value="sufD"/>
    <property type="match status" value="1"/>
</dbReference>
<evidence type="ECO:0000256" key="1">
    <source>
        <dbReference type="ARBA" id="ARBA00043967"/>
    </source>
</evidence>
<dbReference type="RefSeq" id="WP_173290777.1">
    <property type="nucleotide sequence ID" value="NZ_AP021888.1"/>
</dbReference>
<dbReference type="InterPro" id="IPR000825">
    <property type="entry name" value="SUF_FeS_clus_asmbl_SufBD_core"/>
</dbReference>
<protein>
    <submittedName>
        <fullName evidence="4">Fe-S cluster assembly protein SufD</fullName>
    </submittedName>
</protein>
<evidence type="ECO:0000313" key="4">
    <source>
        <dbReference type="EMBL" id="BBP42926.1"/>
    </source>
</evidence>
<dbReference type="SUPFAM" id="SSF101960">
    <property type="entry name" value="Stabilizer of iron transporter SufD"/>
    <property type="match status" value="1"/>
</dbReference>
<gene>
    <name evidence="4" type="ORF">THMIRHAT_06720</name>
</gene>
<keyword evidence="5" id="KW-1185">Reference proteome</keyword>
<dbReference type="Proteomes" id="UP000501466">
    <property type="component" value="Chromosome"/>
</dbReference>
<reference evidence="5" key="1">
    <citation type="submission" date="2019-11" db="EMBL/GenBank/DDBJ databases">
        <title>Isolation and characterization of two novel species in the genus Thiomicrorhabdus.</title>
        <authorList>
            <person name="Mochizuki J."/>
            <person name="Kojima H."/>
            <person name="Fukui M."/>
        </authorList>
    </citation>
    <scope>NUCLEOTIDE SEQUENCE [LARGE SCALE GENOMIC DNA]</scope>
    <source>
        <strain evidence="5">AkT22</strain>
    </source>
</reference>
<dbReference type="InterPro" id="IPR011542">
    <property type="entry name" value="SUF_FeS_clus_asmbl_SufD"/>
</dbReference>
<dbReference type="InterPro" id="IPR045595">
    <property type="entry name" value="SufBD_N"/>
</dbReference>
<evidence type="ECO:0000259" key="2">
    <source>
        <dbReference type="Pfam" id="PF01458"/>
    </source>
</evidence>
<dbReference type="InterPro" id="IPR037284">
    <property type="entry name" value="SUF_FeS_clus_asmbl_SufBD_sf"/>
</dbReference>
<organism evidence="4 5">
    <name type="scientific">Thiosulfativibrio zosterae</name>
    <dbReference type="NCBI Taxonomy" id="2675053"/>
    <lineage>
        <taxon>Bacteria</taxon>
        <taxon>Pseudomonadati</taxon>
        <taxon>Pseudomonadota</taxon>
        <taxon>Gammaproteobacteria</taxon>
        <taxon>Thiotrichales</taxon>
        <taxon>Piscirickettsiaceae</taxon>
        <taxon>Thiosulfativibrio</taxon>
    </lineage>
</organism>
<feature type="domain" description="SUF system FeS cluster assembly SufBD core" evidence="2">
    <location>
        <begin position="186"/>
        <end position="417"/>
    </location>
</feature>
<name>A0A6F8PLG1_9GAMM</name>
<evidence type="ECO:0000259" key="3">
    <source>
        <dbReference type="Pfam" id="PF19295"/>
    </source>
</evidence>
<accession>A0A6F8PLG1</accession>
<comment type="similarity">
    <text evidence="1">Belongs to the iron-sulfur cluster assembly SufBD family.</text>
</comment>
<evidence type="ECO:0000313" key="5">
    <source>
        <dbReference type="Proteomes" id="UP000501466"/>
    </source>
</evidence>
<dbReference type="InterPro" id="IPR055346">
    <property type="entry name" value="Fe-S_cluster_assembly_SufBD"/>
</dbReference>
<dbReference type="GO" id="GO:0016226">
    <property type="term" value="P:iron-sulfur cluster assembly"/>
    <property type="evidence" value="ECO:0007669"/>
    <property type="project" value="InterPro"/>
</dbReference>
<dbReference type="PANTHER" id="PTHR43575:SF1">
    <property type="entry name" value="PROTEIN ABCI7, CHLOROPLASTIC"/>
    <property type="match status" value="1"/>
</dbReference>
<dbReference type="AlphaFoldDB" id="A0A6F8PLG1"/>
<sequence length="446" mass="50077">MSLTPAMPQKRMSLTAQKAMDFYVDVSQQLIDSEQNTLVKVERLSAQAALVHRGWPTRRDEAWQYTPVNSFLQHEFSPKGVSELDMAKLQAYLPEHDVIRLVFVDGHFDDSLSDSLSDLPKGLMIETTADVIALADQPRQLEINTDKMAQEPFALLNTMLYQDGINIEVEAGAMIELPVHLVHVQTVANHASVLRHRVVLQKNSALTLVEHAISLDDELVQMTNHLTELVVGENANLKQVVVQDLNLQSFYFGHQWIEQAAKSVFETLYLGLGGQVARHQNALDMAGEHGFSQQNSVCFVQQSQIQDSRTDTQHLVPNCQSQQLHKYVLKDKARGVFNGMIKVAKDAQKTDGQMDNKNLVLSNEAKMDTKPQLEIYADDVKCSHGSATGQLDEDQVFYLQARGIRKPQAIQLITEAFLLEPLEVVSNPKLANWLQSLVQQRINHLA</sequence>
<dbReference type="Pfam" id="PF19295">
    <property type="entry name" value="SufBD_N"/>
    <property type="match status" value="1"/>
</dbReference>
<dbReference type="KEGG" id="tzo:THMIRHAT_06720"/>
<dbReference type="PANTHER" id="PTHR43575">
    <property type="entry name" value="PROTEIN ABCI7, CHLOROPLASTIC"/>
    <property type="match status" value="1"/>
</dbReference>
<dbReference type="Pfam" id="PF01458">
    <property type="entry name" value="SUFBD_core"/>
    <property type="match status" value="1"/>
</dbReference>
<proteinExistence type="inferred from homology"/>
<feature type="domain" description="SUF system FeS cluster assembly SufBD N-terminal" evidence="3">
    <location>
        <begin position="18"/>
        <end position="180"/>
    </location>
</feature>